<organism evidence="2 4">
    <name type="scientific">Orbilia oligospora</name>
    <name type="common">Nematode-trapping fungus</name>
    <name type="synonym">Arthrobotrys oligospora</name>
    <dbReference type="NCBI Taxonomy" id="2813651"/>
    <lineage>
        <taxon>Eukaryota</taxon>
        <taxon>Fungi</taxon>
        <taxon>Dikarya</taxon>
        <taxon>Ascomycota</taxon>
        <taxon>Pezizomycotina</taxon>
        <taxon>Orbiliomycetes</taxon>
        <taxon>Orbiliales</taxon>
        <taxon>Orbiliaceae</taxon>
        <taxon>Orbilia</taxon>
    </lineage>
</organism>
<evidence type="ECO:0000313" key="4">
    <source>
        <dbReference type="Proteomes" id="UP000483672"/>
    </source>
</evidence>
<gene>
    <name evidence="1" type="ORF">TWF106_006246</name>
    <name evidence="2" type="ORF">TWF191_008646</name>
</gene>
<dbReference type="AlphaFoldDB" id="A0A6G1M9E9"/>
<name>A0A6G1M9E9_ORBOL</name>
<evidence type="ECO:0000313" key="3">
    <source>
        <dbReference type="Proteomes" id="UP000472727"/>
    </source>
</evidence>
<evidence type="ECO:0000313" key="1">
    <source>
        <dbReference type="EMBL" id="KAF3228727.1"/>
    </source>
</evidence>
<reference evidence="3 4" key="1">
    <citation type="submission" date="2019-06" db="EMBL/GenBank/DDBJ databases">
        <authorList>
            <person name="Palmer J.M."/>
        </authorList>
    </citation>
    <scope>NUCLEOTIDE SEQUENCE [LARGE SCALE GENOMIC DNA]</scope>
    <source>
        <strain evidence="1 3">TWF106</strain>
        <strain evidence="2 4">TWF191</strain>
    </source>
</reference>
<comment type="caution">
    <text evidence="2">The sequence shown here is derived from an EMBL/GenBank/DDBJ whole genome shotgun (WGS) entry which is preliminary data.</text>
</comment>
<evidence type="ECO:0000313" key="2">
    <source>
        <dbReference type="EMBL" id="KAF3230806.1"/>
    </source>
</evidence>
<dbReference type="EMBL" id="WIWS01000003">
    <property type="protein sequence ID" value="KAF3228727.1"/>
    <property type="molecule type" value="Genomic_DNA"/>
</dbReference>
<dbReference type="Proteomes" id="UP000483672">
    <property type="component" value="Unassembled WGS sequence"/>
</dbReference>
<accession>A0A6G1M9E9</accession>
<protein>
    <submittedName>
        <fullName evidence="2">Uncharacterized protein</fullName>
    </submittedName>
</protein>
<sequence>MAIAADVVSPSLQSTTRSTQSEEVPGLFCLPQEIRQQIYEEIITYSSNFIYRSTAQFKEARDDHKIIHMKRKNKRLRELQRKDGVCGITFGVAPFPKFVDGGYDTTNLLLVSKTFSADIKSAAGHIRRRINSTVSKCLTGPNSYSQFWSGDHLTPHALEVIGSSRHIFAGYGHNTTTTALSMPPKVRDNIKSIFLTAFVFSYYYTRNWGTSGTGSSQTFTSSFPPVFKQFINSFPNCEILAAACGIHGLRSQIPTRDHYILQYIKNAFHGQVLLKSNLKFMELVYREEEEVDYRTNSTSQWSIDIWDGYIGDYNAVRVPELELEGRGRYWAEYEHISDEFRDLLVEGTVWRIQKEKVPLPDRSQGAPISDFEDPFIDLCADEIFDGDDVVGAEAQREPIMWEERCWGKACDCGNNCDIYTGQKSISYKSTCTMT</sequence>
<proteinExistence type="predicted"/>
<dbReference type="EMBL" id="WIPF01000006">
    <property type="protein sequence ID" value="KAF3230806.1"/>
    <property type="molecule type" value="Genomic_DNA"/>
</dbReference>
<dbReference type="Proteomes" id="UP000472727">
    <property type="component" value="Unassembled WGS sequence"/>
</dbReference>